<protein>
    <submittedName>
        <fullName evidence="1">Transposase</fullName>
    </submittedName>
</protein>
<dbReference type="Proteomes" id="UP000467130">
    <property type="component" value="Chromosome"/>
</dbReference>
<keyword evidence="2" id="KW-1185">Reference proteome</keyword>
<dbReference type="EMBL" id="AP022587">
    <property type="protein sequence ID" value="BBY22692.1"/>
    <property type="molecule type" value="Genomic_DNA"/>
</dbReference>
<dbReference type="RefSeq" id="WP_163790634.1">
    <property type="nucleotide sequence ID" value="NZ_AP022587.1"/>
</dbReference>
<gene>
    <name evidence="1" type="ORF">MSTO_28970</name>
</gene>
<dbReference type="KEGG" id="msto:MSTO_28970"/>
<name>A0A7I7Q9D5_9MYCO</name>
<sequence>MVNRLSTDKRAQIVSCLCEGMSIRATVRVTEAAKNTITKLLVELGAACAAYQDAALFDLPCKNIQCDEIWSFCYSKQKNVPDEHQGEFGYGDVWTWTALCADTKLVPTWLVGEHTAFDAEMFIRDLARRLANRVQLTTDGLRLYINAVENTFHGDIDYAMLHKIYNMPAGVENERRYSPAVCTGIDVRSINGNPDLSKASTSYVERQNLTMRMGMRRYTRLTNAFSKKVENLAHAVSLHYMYYNFARPHQTLTKDNGGKKTTPAMAAGIANRVWTYRDIAALLD</sequence>
<accession>A0A7I7Q9D5</accession>
<evidence type="ECO:0000313" key="1">
    <source>
        <dbReference type="EMBL" id="BBY22692.1"/>
    </source>
</evidence>
<reference evidence="1 2" key="1">
    <citation type="journal article" date="2019" name="Emerg. Microbes Infect.">
        <title>Comprehensive subspecies identification of 175 nontuberculous mycobacteria species based on 7547 genomic profiles.</title>
        <authorList>
            <person name="Matsumoto Y."/>
            <person name="Kinjo T."/>
            <person name="Motooka D."/>
            <person name="Nabeya D."/>
            <person name="Jung N."/>
            <person name="Uechi K."/>
            <person name="Horii T."/>
            <person name="Iida T."/>
            <person name="Fujita J."/>
            <person name="Nakamura S."/>
        </authorList>
    </citation>
    <scope>NUCLEOTIDE SEQUENCE [LARGE SCALE GENOMIC DNA]</scope>
    <source>
        <strain evidence="1 2">JCM 17783</strain>
    </source>
</reference>
<proteinExistence type="predicted"/>
<evidence type="ECO:0000313" key="2">
    <source>
        <dbReference type="Proteomes" id="UP000467130"/>
    </source>
</evidence>
<organism evidence="1 2">
    <name type="scientific">Mycobacterium stomatepiae</name>
    <dbReference type="NCBI Taxonomy" id="470076"/>
    <lineage>
        <taxon>Bacteria</taxon>
        <taxon>Bacillati</taxon>
        <taxon>Actinomycetota</taxon>
        <taxon>Actinomycetes</taxon>
        <taxon>Mycobacteriales</taxon>
        <taxon>Mycobacteriaceae</taxon>
        <taxon>Mycobacterium</taxon>
        <taxon>Mycobacterium simiae complex</taxon>
    </lineage>
</organism>
<dbReference type="AlphaFoldDB" id="A0A7I7Q9D5"/>